<dbReference type="AlphaFoldDB" id="A0AAD1U5Z4"/>
<reference evidence="1" key="1">
    <citation type="submission" date="2023-07" db="EMBL/GenBank/DDBJ databases">
        <authorList>
            <consortium name="AG Swart"/>
            <person name="Singh M."/>
            <person name="Singh A."/>
            <person name="Seah K."/>
            <person name="Emmerich C."/>
        </authorList>
    </citation>
    <scope>NUCLEOTIDE SEQUENCE</scope>
    <source>
        <strain evidence="1">DP1</strain>
    </source>
</reference>
<proteinExistence type="predicted"/>
<organism evidence="1 2">
    <name type="scientific">Euplotes crassus</name>
    <dbReference type="NCBI Taxonomy" id="5936"/>
    <lineage>
        <taxon>Eukaryota</taxon>
        <taxon>Sar</taxon>
        <taxon>Alveolata</taxon>
        <taxon>Ciliophora</taxon>
        <taxon>Intramacronucleata</taxon>
        <taxon>Spirotrichea</taxon>
        <taxon>Hypotrichia</taxon>
        <taxon>Euplotida</taxon>
        <taxon>Euplotidae</taxon>
        <taxon>Moneuplotes</taxon>
    </lineage>
</organism>
<dbReference type="Proteomes" id="UP001295684">
    <property type="component" value="Unassembled WGS sequence"/>
</dbReference>
<name>A0AAD1U5Z4_EUPCR</name>
<keyword evidence="2" id="KW-1185">Reference proteome</keyword>
<comment type="caution">
    <text evidence="1">The sequence shown here is derived from an EMBL/GenBank/DDBJ whole genome shotgun (WGS) entry which is preliminary data.</text>
</comment>
<dbReference type="EMBL" id="CAMPGE010004166">
    <property type="protein sequence ID" value="CAI2363012.1"/>
    <property type="molecule type" value="Genomic_DNA"/>
</dbReference>
<accession>A0AAD1U5Z4</accession>
<evidence type="ECO:0000313" key="1">
    <source>
        <dbReference type="EMBL" id="CAI2363012.1"/>
    </source>
</evidence>
<protein>
    <submittedName>
        <fullName evidence="1">Uncharacterized protein</fullName>
    </submittedName>
</protein>
<gene>
    <name evidence="1" type="ORF">ECRASSUSDP1_LOCUS4342</name>
</gene>
<evidence type="ECO:0000313" key="2">
    <source>
        <dbReference type="Proteomes" id="UP001295684"/>
    </source>
</evidence>
<sequence length="581" mass="67189">MGNVVGCRRRGAAERRLVRQPAEESEYIKKIFDFDWNRGLDKALEHEGPITVQEIIALRLTNDNGEQATPHVAHVAFTEFKKFMFLNKIYLNEKQRRREANPEEEKTTAQKLSIGLFAPPIIDAVWSILISLDIPSGNGDGERIYNAFCQEIFGDILDKPLTEEMDKEAKMTPNHSYDDTWYFINTFKHELNLYCPLWPDMSNETYFVELNSVLWLTPKQLEETEGLLSHKAEQDIDTVDCEALVNSATEYLAIVQQNNNAVVEKPSKFSKDKYKPSCKKHKATTVSKIYKIFTSESAGNTTFRRKLQQKYGLNEETAKSWLIEFIKFLTLKIIETDPDVSSNSFPSSLVEQVWTTYQELGFYYRVTSQAIFGETHLFPESALTSMHKREETSQRYADTLDFYEKVFEHKPPAEFWETAEERFLAEGDYLDNDNNRRIAVNFYRLLVAKAVDKTLDTSNNLELVVFDGIEGKDYLKSDDEKTLSRESAKGDGKLLDWRVNYPHFSNVYFRHKLTGKKYFPNVFENDYEDAIALAKGGYLFFLDPHNDLTLQLAQLPKLPEVKTKSLDDIADYAETSYSFEE</sequence>